<gene>
    <name evidence="2" type="ORF">NAV_LOCUS10014</name>
</gene>
<proteinExistence type="predicted"/>
<feature type="region of interest" description="Disordered" evidence="1">
    <location>
        <begin position="1"/>
        <end position="27"/>
    </location>
</feature>
<organism evidence="2 3">
    <name type="scientific">Acanthocheilonema viteae</name>
    <name type="common">Filarial nematode worm</name>
    <name type="synonym">Dipetalonema viteae</name>
    <dbReference type="NCBI Taxonomy" id="6277"/>
    <lineage>
        <taxon>Eukaryota</taxon>
        <taxon>Metazoa</taxon>
        <taxon>Ecdysozoa</taxon>
        <taxon>Nematoda</taxon>
        <taxon>Chromadorea</taxon>
        <taxon>Rhabditida</taxon>
        <taxon>Spirurina</taxon>
        <taxon>Spiruromorpha</taxon>
        <taxon>Filarioidea</taxon>
        <taxon>Onchocercidae</taxon>
        <taxon>Acanthocheilonema</taxon>
    </lineage>
</organism>
<dbReference type="EMBL" id="UPTC01005145">
    <property type="protein sequence ID" value="VBB35223.1"/>
    <property type="molecule type" value="Genomic_DNA"/>
</dbReference>
<dbReference type="Proteomes" id="UP000276991">
    <property type="component" value="Unassembled WGS sequence"/>
</dbReference>
<accession>A0A498ST69</accession>
<feature type="non-terminal residue" evidence="2">
    <location>
        <position position="27"/>
    </location>
</feature>
<dbReference type="AlphaFoldDB" id="A0A498ST69"/>
<sequence length="27" mass="2730">MNGPFPEVGAIPGRPAVGEEQAPTNPP</sequence>
<protein>
    <submittedName>
        <fullName evidence="2">Uncharacterized protein</fullName>
    </submittedName>
</protein>
<name>A0A498ST69_ACAVI</name>
<keyword evidence="3" id="KW-1185">Reference proteome</keyword>
<evidence type="ECO:0000313" key="3">
    <source>
        <dbReference type="Proteomes" id="UP000276991"/>
    </source>
</evidence>
<reference evidence="2 3" key="1">
    <citation type="submission" date="2018-08" db="EMBL/GenBank/DDBJ databases">
        <authorList>
            <person name="Laetsch R D."/>
            <person name="Stevens L."/>
            <person name="Kumar S."/>
            <person name="Blaxter L. M."/>
        </authorList>
    </citation>
    <scope>NUCLEOTIDE SEQUENCE [LARGE SCALE GENOMIC DNA]</scope>
</reference>
<evidence type="ECO:0000313" key="2">
    <source>
        <dbReference type="EMBL" id="VBB35223.1"/>
    </source>
</evidence>
<evidence type="ECO:0000256" key="1">
    <source>
        <dbReference type="SAM" id="MobiDB-lite"/>
    </source>
</evidence>